<dbReference type="AlphaFoldDB" id="A0A9W6XEZ4"/>
<dbReference type="InterPro" id="IPR002156">
    <property type="entry name" value="RNaseH_domain"/>
</dbReference>
<evidence type="ECO:0000313" key="3">
    <source>
        <dbReference type="EMBL" id="GMF37124.1"/>
    </source>
</evidence>
<dbReference type="InterPro" id="IPR036397">
    <property type="entry name" value="RNaseH_sf"/>
</dbReference>
<gene>
    <name evidence="3" type="ORF">Pfra01_001031800</name>
</gene>
<dbReference type="EMBL" id="BSXT01000988">
    <property type="protein sequence ID" value="GMF37124.1"/>
    <property type="molecule type" value="Genomic_DNA"/>
</dbReference>
<sequence length="362" mass="41022">MVPWGVKLSHYDLKTRKVQRDEAGLAAILGAGIAPREHLDEVAESLIPAKGRIKAPPVKAPPVMSIEMLEADYSGWVMSFDGVAKTSSRKGSCGCILWRLPEWNVLDARGFILNDVTVNDAEYYSLLKGLIMAIEHDILVVGDSRIVIQQVQGLINCHQPNLQRRLAEYEVLKENFRMLKLVHVKRDFNQAADYLTSKTLVLDKSWIVQEPDEQRHLEVVSKIHERLMKPPLVTQQAGDGGTEDPNDTLRNDPDEAMPGLEYDPLPPAARVMAVLIRHAAEEALEERPAMGPLEYQAERWRRIKVHQDQEDYIVELKAFLKGDLDRFSPRRLRKVAKVADLYVLDGRDVLYRLARSTPRSPS</sequence>
<proteinExistence type="predicted"/>
<dbReference type="PANTHER" id="PTHR47723:SF19">
    <property type="entry name" value="POLYNUCLEOTIDYL TRANSFERASE, RIBONUCLEASE H-LIKE SUPERFAMILY PROTEIN"/>
    <property type="match status" value="1"/>
</dbReference>
<dbReference type="PANTHER" id="PTHR47723">
    <property type="entry name" value="OS05G0353850 PROTEIN"/>
    <property type="match status" value="1"/>
</dbReference>
<dbReference type="SUPFAM" id="SSF53098">
    <property type="entry name" value="Ribonuclease H-like"/>
    <property type="match status" value="1"/>
</dbReference>
<protein>
    <submittedName>
        <fullName evidence="3">Unnamed protein product</fullName>
    </submittedName>
</protein>
<dbReference type="Gene3D" id="3.30.420.10">
    <property type="entry name" value="Ribonuclease H-like superfamily/Ribonuclease H"/>
    <property type="match status" value="1"/>
</dbReference>
<dbReference type="GO" id="GO:0003676">
    <property type="term" value="F:nucleic acid binding"/>
    <property type="evidence" value="ECO:0007669"/>
    <property type="project" value="InterPro"/>
</dbReference>
<dbReference type="Proteomes" id="UP001165121">
    <property type="component" value="Unassembled WGS sequence"/>
</dbReference>
<feature type="domain" description="RNase H type-1" evidence="2">
    <location>
        <begin position="80"/>
        <end position="197"/>
    </location>
</feature>
<name>A0A9W6XEZ4_9STRA</name>
<accession>A0A9W6XEZ4</accession>
<evidence type="ECO:0000256" key="1">
    <source>
        <dbReference type="SAM" id="MobiDB-lite"/>
    </source>
</evidence>
<dbReference type="GO" id="GO:0004523">
    <property type="term" value="F:RNA-DNA hybrid ribonuclease activity"/>
    <property type="evidence" value="ECO:0007669"/>
    <property type="project" value="InterPro"/>
</dbReference>
<feature type="region of interest" description="Disordered" evidence="1">
    <location>
        <begin position="231"/>
        <end position="259"/>
    </location>
</feature>
<dbReference type="Pfam" id="PF13456">
    <property type="entry name" value="RVT_3"/>
    <property type="match status" value="1"/>
</dbReference>
<keyword evidence="4" id="KW-1185">Reference proteome</keyword>
<evidence type="ECO:0000313" key="4">
    <source>
        <dbReference type="Proteomes" id="UP001165121"/>
    </source>
</evidence>
<dbReference type="InterPro" id="IPR053151">
    <property type="entry name" value="RNase_H-like"/>
</dbReference>
<evidence type="ECO:0000259" key="2">
    <source>
        <dbReference type="Pfam" id="PF13456"/>
    </source>
</evidence>
<organism evidence="3 4">
    <name type="scientific">Phytophthora fragariaefolia</name>
    <dbReference type="NCBI Taxonomy" id="1490495"/>
    <lineage>
        <taxon>Eukaryota</taxon>
        <taxon>Sar</taxon>
        <taxon>Stramenopiles</taxon>
        <taxon>Oomycota</taxon>
        <taxon>Peronosporomycetes</taxon>
        <taxon>Peronosporales</taxon>
        <taxon>Peronosporaceae</taxon>
        <taxon>Phytophthora</taxon>
    </lineage>
</organism>
<dbReference type="InterPro" id="IPR012337">
    <property type="entry name" value="RNaseH-like_sf"/>
</dbReference>
<comment type="caution">
    <text evidence="3">The sequence shown here is derived from an EMBL/GenBank/DDBJ whole genome shotgun (WGS) entry which is preliminary data.</text>
</comment>
<dbReference type="OrthoDB" id="126355at2759"/>
<reference evidence="3" key="1">
    <citation type="submission" date="2023-04" db="EMBL/GenBank/DDBJ databases">
        <title>Phytophthora fragariaefolia NBRC 109709.</title>
        <authorList>
            <person name="Ichikawa N."/>
            <person name="Sato H."/>
            <person name="Tonouchi N."/>
        </authorList>
    </citation>
    <scope>NUCLEOTIDE SEQUENCE</scope>
    <source>
        <strain evidence="3">NBRC 109709</strain>
    </source>
</reference>